<dbReference type="InterPro" id="IPR017892">
    <property type="entry name" value="Pkinase_C"/>
</dbReference>
<evidence type="ECO:0000256" key="8">
    <source>
        <dbReference type="ARBA" id="ARBA00047899"/>
    </source>
</evidence>
<dbReference type="Pfam" id="PF00069">
    <property type="entry name" value="Pkinase"/>
    <property type="match status" value="2"/>
</dbReference>
<keyword evidence="6" id="KW-0418">Kinase</keyword>
<dbReference type="FunFam" id="3.30.200.20:FF:000109">
    <property type="entry name" value="Non-specific serine/threonine protein kinase"/>
    <property type="match status" value="1"/>
</dbReference>
<evidence type="ECO:0000256" key="11">
    <source>
        <dbReference type="SAM" id="MobiDB-lite"/>
    </source>
</evidence>
<dbReference type="AlphaFoldDB" id="A0A507FLL0"/>
<dbReference type="GO" id="GO:0005816">
    <property type="term" value="C:spindle pole body"/>
    <property type="evidence" value="ECO:0007669"/>
    <property type="project" value="TreeGrafter"/>
</dbReference>
<sequence>MSNIVHPSPKARTASNPEHKMKSGAHQMSALLHRPSESSEDVASPITSPAAEPTEVKTNAPPLPPRPSFLKASISKYFHSQTPQNPENSLEAVRTNTSVQKKDAGISEKSSKFNPAEDVFDSFTLARKVRLDEQVPVSESTKRNCKMTSIYFLDYYFDLVTYLDARRKRTSDFKTNLEAMRLSETQSAMEWQQFCGKERALLRSRRTRLRLTSFQILLQIGQGGYGQVFLVRKRDAASSGCPEFMALKKMSKRALKKMGEVQHVLTERDILTRANSDWLVKLFYAFQDMENVYLAMEYVAGGDVRTLLNNSGVLREEHARFYIAEMATSVSELHRLGFIHRDLKPENYLIDAEGHLKLTDFGLSRGSLSDDLVNGLRAKLDKVKEAPYIYRSMKDRRNLYKSVRRNEDMRAFSQVGSPDYMAPEVLTKSGKGYGLGVDYWSLGCILFECLCGFPPFTGQTTDDIWVNVYHWQRVLERPVYSGEDEEFNLSDTAWNLIIGLIALPEKRITSLSALQNHPFFENYPFTFLRSSSVVPPFVPNLASATDTSYFDDFSNPNDMAMYKEVKERQAKLEQKLEEGLSEKSKSKGSSVVSGLLHRFGSSGSPLQGRVQKDEDGLRAAFVGFTFKHKDAAQVDEMMNRA</sequence>
<keyword evidence="7 10" id="KW-0067">ATP-binding</keyword>
<evidence type="ECO:0000313" key="14">
    <source>
        <dbReference type="EMBL" id="TPX77132.1"/>
    </source>
</evidence>
<dbReference type="InterPro" id="IPR017441">
    <property type="entry name" value="Protein_kinase_ATP_BS"/>
</dbReference>
<comment type="catalytic activity">
    <reaction evidence="9">
        <text>L-seryl-[protein] + ATP = O-phospho-L-seryl-[protein] + ADP + H(+)</text>
        <dbReference type="Rhea" id="RHEA:17989"/>
        <dbReference type="Rhea" id="RHEA-COMP:9863"/>
        <dbReference type="Rhea" id="RHEA-COMP:11604"/>
        <dbReference type="ChEBI" id="CHEBI:15378"/>
        <dbReference type="ChEBI" id="CHEBI:29999"/>
        <dbReference type="ChEBI" id="CHEBI:30616"/>
        <dbReference type="ChEBI" id="CHEBI:83421"/>
        <dbReference type="ChEBI" id="CHEBI:456216"/>
        <dbReference type="EC" id="2.7.11.1"/>
    </reaction>
</comment>
<dbReference type="GO" id="GO:0007010">
    <property type="term" value="P:cytoskeleton organization"/>
    <property type="evidence" value="ECO:0007669"/>
    <property type="project" value="UniProtKB-ARBA"/>
</dbReference>
<dbReference type="Gene3D" id="1.10.510.10">
    <property type="entry name" value="Transferase(Phosphotransferase) domain 1"/>
    <property type="match status" value="1"/>
</dbReference>
<dbReference type="GO" id="GO:0005524">
    <property type="term" value="F:ATP binding"/>
    <property type="evidence" value="ECO:0007669"/>
    <property type="project" value="UniProtKB-UniRule"/>
</dbReference>
<dbReference type="PROSITE" id="PS00108">
    <property type="entry name" value="PROTEIN_KINASE_ST"/>
    <property type="match status" value="1"/>
</dbReference>
<evidence type="ECO:0000256" key="9">
    <source>
        <dbReference type="ARBA" id="ARBA00048679"/>
    </source>
</evidence>
<evidence type="ECO:0000256" key="2">
    <source>
        <dbReference type="ARBA" id="ARBA00022527"/>
    </source>
</evidence>
<evidence type="ECO:0000313" key="15">
    <source>
        <dbReference type="Proteomes" id="UP000320333"/>
    </source>
</evidence>
<evidence type="ECO:0000256" key="1">
    <source>
        <dbReference type="ARBA" id="ARBA00012513"/>
    </source>
</evidence>
<dbReference type="OrthoDB" id="18472at2759"/>
<dbReference type="Gene3D" id="3.30.200.20">
    <property type="entry name" value="Phosphorylase Kinase, domain 1"/>
    <property type="match status" value="1"/>
</dbReference>
<comment type="caution">
    <text evidence="14">The sequence shown here is derived from an EMBL/GenBank/DDBJ whole genome shotgun (WGS) entry which is preliminary data.</text>
</comment>
<dbReference type="PROSITE" id="PS50011">
    <property type="entry name" value="PROTEIN_KINASE_DOM"/>
    <property type="match status" value="1"/>
</dbReference>
<dbReference type="GO" id="GO:0106310">
    <property type="term" value="F:protein serine kinase activity"/>
    <property type="evidence" value="ECO:0007669"/>
    <property type="project" value="RHEA"/>
</dbReference>
<dbReference type="GO" id="GO:0035556">
    <property type="term" value="P:intracellular signal transduction"/>
    <property type="evidence" value="ECO:0007669"/>
    <property type="project" value="TreeGrafter"/>
</dbReference>
<dbReference type="PROSITE" id="PS00107">
    <property type="entry name" value="PROTEIN_KINASE_ATP"/>
    <property type="match status" value="1"/>
</dbReference>
<dbReference type="PROSITE" id="PS51285">
    <property type="entry name" value="AGC_KINASE_CTER"/>
    <property type="match status" value="1"/>
</dbReference>
<dbReference type="STRING" id="246404.A0A507FLL0"/>
<protein>
    <recommendedName>
        <fullName evidence="1">non-specific serine/threonine protein kinase</fullName>
        <ecNumber evidence="1">2.7.11.1</ecNumber>
    </recommendedName>
</protein>
<evidence type="ECO:0000256" key="3">
    <source>
        <dbReference type="ARBA" id="ARBA00022553"/>
    </source>
</evidence>
<dbReference type="InterPro" id="IPR000961">
    <property type="entry name" value="AGC-kinase_C"/>
</dbReference>
<dbReference type="InterPro" id="IPR050236">
    <property type="entry name" value="Ser_Thr_kinase_AGC"/>
</dbReference>
<dbReference type="EC" id="2.7.11.1" evidence="1"/>
<keyword evidence="2" id="KW-0723">Serine/threonine-protein kinase</keyword>
<reference evidence="14 15" key="1">
    <citation type="journal article" date="2019" name="Sci. Rep.">
        <title>Comparative genomics of chytrid fungi reveal insights into the obligate biotrophic and pathogenic lifestyle of Synchytrium endobioticum.</title>
        <authorList>
            <person name="van de Vossenberg B.T.L.H."/>
            <person name="Warris S."/>
            <person name="Nguyen H.D.T."/>
            <person name="van Gent-Pelzer M.P.E."/>
            <person name="Joly D.L."/>
            <person name="van de Geest H.C."/>
            <person name="Bonants P.J.M."/>
            <person name="Smith D.S."/>
            <person name="Levesque C.A."/>
            <person name="van der Lee T.A.J."/>
        </authorList>
    </citation>
    <scope>NUCLEOTIDE SEQUENCE [LARGE SCALE GENOMIC DNA]</scope>
    <source>
        <strain evidence="14 15">CBS 675.73</strain>
    </source>
</reference>
<evidence type="ECO:0000256" key="5">
    <source>
        <dbReference type="ARBA" id="ARBA00022741"/>
    </source>
</evidence>
<keyword evidence="5 10" id="KW-0547">Nucleotide-binding</keyword>
<comment type="catalytic activity">
    <reaction evidence="8">
        <text>L-threonyl-[protein] + ATP = O-phospho-L-threonyl-[protein] + ADP + H(+)</text>
        <dbReference type="Rhea" id="RHEA:46608"/>
        <dbReference type="Rhea" id="RHEA-COMP:11060"/>
        <dbReference type="Rhea" id="RHEA-COMP:11605"/>
        <dbReference type="ChEBI" id="CHEBI:15378"/>
        <dbReference type="ChEBI" id="CHEBI:30013"/>
        <dbReference type="ChEBI" id="CHEBI:30616"/>
        <dbReference type="ChEBI" id="CHEBI:61977"/>
        <dbReference type="ChEBI" id="CHEBI:456216"/>
        <dbReference type="EC" id="2.7.11.1"/>
    </reaction>
</comment>
<dbReference type="SMART" id="SM00220">
    <property type="entry name" value="S_TKc"/>
    <property type="match status" value="1"/>
</dbReference>
<feature type="domain" description="Protein kinase" evidence="12">
    <location>
        <begin position="214"/>
        <end position="520"/>
    </location>
</feature>
<keyword evidence="15" id="KW-1185">Reference proteome</keyword>
<feature type="region of interest" description="Disordered" evidence="11">
    <location>
        <begin position="1"/>
        <end position="66"/>
    </location>
</feature>
<dbReference type="Pfam" id="PF00433">
    <property type="entry name" value="Pkinase_C"/>
    <property type="match status" value="1"/>
</dbReference>
<name>A0A507FLL0_9FUNG</name>
<evidence type="ECO:0000259" key="12">
    <source>
        <dbReference type="PROSITE" id="PS50011"/>
    </source>
</evidence>
<evidence type="ECO:0000256" key="10">
    <source>
        <dbReference type="PROSITE-ProRule" id="PRU10141"/>
    </source>
</evidence>
<evidence type="ECO:0000256" key="6">
    <source>
        <dbReference type="ARBA" id="ARBA00022777"/>
    </source>
</evidence>
<proteinExistence type="predicted"/>
<feature type="domain" description="AGC-kinase C-terminal" evidence="13">
    <location>
        <begin position="521"/>
        <end position="636"/>
    </location>
</feature>
<accession>A0A507FLL0</accession>
<dbReference type="EMBL" id="QEAP01000028">
    <property type="protein sequence ID" value="TPX77132.1"/>
    <property type="molecule type" value="Genomic_DNA"/>
</dbReference>
<evidence type="ECO:0000259" key="13">
    <source>
        <dbReference type="PROSITE" id="PS51285"/>
    </source>
</evidence>
<dbReference type="InterPro" id="IPR011009">
    <property type="entry name" value="Kinase-like_dom_sf"/>
</dbReference>
<feature type="binding site" evidence="10">
    <location>
        <position position="248"/>
    </location>
    <ligand>
        <name>ATP</name>
        <dbReference type="ChEBI" id="CHEBI:30616"/>
    </ligand>
</feature>
<dbReference type="PANTHER" id="PTHR24356">
    <property type="entry name" value="SERINE/THREONINE-PROTEIN KINASE"/>
    <property type="match status" value="1"/>
</dbReference>
<dbReference type="InterPro" id="IPR000719">
    <property type="entry name" value="Prot_kinase_dom"/>
</dbReference>
<dbReference type="SUPFAM" id="SSF56112">
    <property type="entry name" value="Protein kinase-like (PK-like)"/>
    <property type="match status" value="1"/>
</dbReference>
<dbReference type="PANTHER" id="PTHR24356:SF417">
    <property type="entry name" value="CELL CYCLE PROTEIN KINASE DBF2-RELATED"/>
    <property type="match status" value="1"/>
</dbReference>
<dbReference type="Proteomes" id="UP000320333">
    <property type="component" value="Unassembled WGS sequence"/>
</dbReference>
<keyword evidence="3" id="KW-0597">Phosphoprotein</keyword>
<dbReference type="FunFam" id="1.10.510.10:FF:000024">
    <property type="entry name" value="Probable serine/threonine-protein kinase cot-1"/>
    <property type="match status" value="1"/>
</dbReference>
<keyword evidence="4" id="KW-0808">Transferase</keyword>
<gene>
    <name evidence="14" type="ORF">CcCBS67573_g01604</name>
</gene>
<evidence type="ECO:0000256" key="7">
    <source>
        <dbReference type="ARBA" id="ARBA00022840"/>
    </source>
</evidence>
<dbReference type="GO" id="GO:0004674">
    <property type="term" value="F:protein serine/threonine kinase activity"/>
    <property type="evidence" value="ECO:0007669"/>
    <property type="project" value="UniProtKB-KW"/>
</dbReference>
<dbReference type="InterPro" id="IPR008271">
    <property type="entry name" value="Ser/Thr_kinase_AS"/>
</dbReference>
<organism evidence="14 15">
    <name type="scientific">Chytriomyces confervae</name>
    <dbReference type="NCBI Taxonomy" id="246404"/>
    <lineage>
        <taxon>Eukaryota</taxon>
        <taxon>Fungi</taxon>
        <taxon>Fungi incertae sedis</taxon>
        <taxon>Chytridiomycota</taxon>
        <taxon>Chytridiomycota incertae sedis</taxon>
        <taxon>Chytridiomycetes</taxon>
        <taxon>Chytridiales</taxon>
        <taxon>Chytriomycetaceae</taxon>
        <taxon>Chytriomyces</taxon>
    </lineage>
</organism>
<evidence type="ECO:0000256" key="4">
    <source>
        <dbReference type="ARBA" id="ARBA00022679"/>
    </source>
</evidence>